<name>A0A6H5GBQ2_9HEMI</name>
<gene>
    <name evidence="1" type="ORF">NTEN_LOCUS6523</name>
</gene>
<sequence length="56" mass="6373">MCEEGLPMGTVDSPRAVGQFYSPSFREPAVDIVIQDANNNLWIFLTWWDSRSPQVT</sequence>
<dbReference type="Proteomes" id="UP000479000">
    <property type="component" value="Unassembled WGS sequence"/>
</dbReference>
<accession>A0A6H5GBQ2</accession>
<protein>
    <submittedName>
        <fullName evidence="1">Uncharacterized protein</fullName>
    </submittedName>
</protein>
<reference evidence="1 2" key="1">
    <citation type="submission" date="2020-02" db="EMBL/GenBank/DDBJ databases">
        <authorList>
            <person name="Ferguson B K."/>
        </authorList>
    </citation>
    <scope>NUCLEOTIDE SEQUENCE [LARGE SCALE GENOMIC DNA]</scope>
</reference>
<keyword evidence="2" id="KW-1185">Reference proteome</keyword>
<evidence type="ECO:0000313" key="1">
    <source>
        <dbReference type="EMBL" id="CAB0000736.1"/>
    </source>
</evidence>
<organism evidence="1 2">
    <name type="scientific">Nesidiocoris tenuis</name>
    <dbReference type="NCBI Taxonomy" id="355587"/>
    <lineage>
        <taxon>Eukaryota</taxon>
        <taxon>Metazoa</taxon>
        <taxon>Ecdysozoa</taxon>
        <taxon>Arthropoda</taxon>
        <taxon>Hexapoda</taxon>
        <taxon>Insecta</taxon>
        <taxon>Pterygota</taxon>
        <taxon>Neoptera</taxon>
        <taxon>Paraneoptera</taxon>
        <taxon>Hemiptera</taxon>
        <taxon>Heteroptera</taxon>
        <taxon>Panheteroptera</taxon>
        <taxon>Cimicomorpha</taxon>
        <taxon>Miridae</taxon>
        <taxon>Dicyphina</taxon>
        <taxon>Nesidiocoris</taxon>
    </lineage>
</organism>
<dbReference type="EMBL" id="CADCXU010009844">
    <property type="protein sequence ID" value="CAB0000736.1"/>
    <property type="molecule type" value="Genomic_DNA"/>
</dbReference>
<proteinExistence type="predicted"/>
<dbReference type="AlphaFoldDB" id="A0A6H5GBQ2"/>
<evidence type="ECO:0000313" key="2">
    <source>
        <dbReference type="Proteomes" id="UP000479000"/>
    </source>
</evidence>